<organism evidence="7 8">
    <name type="scientific">Romanomermis culicivorax</name>
    <name type="common">Nematode worm</name>
    <dbReference type="NCBI Taxonomy" id="13658"/>
    <lineage>
        <taxon>Eukaryota</taxon>
        <taxon>Metazoa</taxon>
        <taxon>Ecdysozoa</taxon>
        <taxon>Nematoda</taxon>
        <taxon>Enoplea</taxon>
        <taxon>Dorylaimia</taxon>
        <taxon>Mermithida</taxon>
        <taxon>Mermithoidea</taxon>
        <taxon>Mermithidae</taxon>
        <taxon>Romanomermis</taxon>
    </lineage>
</organism>
<keyword evidence="7" id="KW-1185">Reference proteome</keyword>
<evidence type="ECO:0000256" key="1">
    <source>
        <dbReference type="ARBA" id="ARBA00004604"/>
    </source>
</evidence>
<evidence type="ECO:0000259" key="5">
    <source>
        <dbReference type="Pfam" id="PF06862"/>
    </source>
</evidence>
<evidence type="ECO:0000259" key="6">
    <source>
        <dbReference type="Pfam" id="PF22916"/>
    </source>
</evidence>
<dbReference type="PANTHER" id="PTHR12933">
    <property type="entry name" value="ORF PROTEIN-RELATED"/>
    <property type="match status" value="1"/>
</dbReference>
<dbReference type="Pfam" id="PF06862">
    <property type="entry name" value="Utp25_C"/>
    <property type="match status" value="1"/>
</dbReference>
<feature type="domain" description="UTP25 NTP hydrolase-like" evidence="6">
    <location>
        <begin position="107"/>
        <end position="397"/>
    </location>
</feature>
<proteinExistence type="inferred from homology"/>
<dbReference type="PANTHER" id="PTHR12933:SF0">
    <property type="entry name" value="U3 SMALL NUCLEOLAR RNA-ASSOCIATED PROTEIN 25 HOMOLOG"/>
    <property type="match status" value="1"/>
</dbReference>
<evidence type="ECO:0000256" key="2">
    <source>
        <dbReference type="ARBA" id="ARBA00009223"/>
    </source>
</evidence>
<dbReference type="GO" id="GO:0032040">
    <property type="term" value="C:small-subunit processome"/>
    <property type="evidence" value="ECO:0007669"/>
    <property type="project" value="TreeGrafter"/>
</dbReference>
<feature type="compositionally biased region" description="Basic and acidic residues" evidence="4">
    <location>
        <begin position="161"/>
        <end position="174"/>
    </location>
</feature>
<dbReference type="InterPro" id="IPR053940">
    <property type="entry name" value="UTP25_NTPase-like"/>
</dbReference>
<reference evidence="8" key="1">
    <citation type="submission" date="2022-11" db="UniProtKB">
        <authorList>
            <consortium name="WormBaseParasite"/>
        </authorList>
    </citation>
    <scope>IDENTIFICATION</scope>
</reference>
<name>A0A915JP67_ROMCU</name>
<evidence type="ECO:0000256" key="4">
    <source>
        <dbReference type="SAM" id="MobiDB-lite"/>
    </source>
</evidence>
<evidence type="ECO:0000256" key="3">
    <source>
        <dbReference type="ARBA" id="ARBA00023242"/>
    </source>
</evidence>
<dbReference type="InterPro" id="IPR053939">
    <property type="entry name" value="UTP25_C"/>
</dbReference>
<dbReference type="GO" id="GO:0019843">
    <property type="term" value="F:rRNA binding"/>
    <property type="evidence" value="ECO:0007669"/>
    <property type="project" value="TreeGrafter"/>
</dbReference>
<comment type="subcellular location">
    <subcellularLocation>
        <location evidence="1">Nucleus</location>
        <location evidence="1">Nucleolus</location>
    </subcellularLocation>
</comment>
<comment type="similarity">
    <text evidence="2">Belongs to the UTP25 family.</text>
</comment>
<evidence type="ECO:0000313" key="8">
    <source>
        <dbReference type="WBParaSite" id="nRc.2.0.1.t28000-RA"/>
    </source>
</evidence>
<sequence length="615" mass="71961">MVRKVKRKKLDANFDDLGDIAPEDQFARHFNTGSNCGNDRTTSEIHLPCLKSITYNGPNKTFTISTTQIASNLKKVLYKNLNYTNQRQKLPEFSDLQKEILTILNHYCDFYLPCQDLNNTNALRIPMVAHLLNHTLKARSLILKNNSTLKKKKNQDEQDNIAERLGDNDEQNYKDDKLRDQGFTKARILILTPFRDGALKFVNIMSDLLFGESTKNFVMNRKKFESEYGYDAGEEDAEETAAKPRFERTPDFEQLFKGNTDDCFRIGVSVSKKALKLYVDVKFCDIVIASPLGLRTQMGSDDEKNFDADFLSSIEILVLDMTDIFLMQNWDHVLHIFEHLNKKPAKITSITADLYRIRRWVLEEKMQLYRQTILFSRFDVPEFRGIFSKWCKNYEGLTVGSFFDFYSNAAAILKVQAAIPQAFHRFDSSSLQSDADARFEFFAHKILPDFKASPLKRILIFVPSYFDFVRVRNLLKSEEYSADMPCVQIFEYAEDKKVNRARDLFYHAKKRCALFTERFHFFKRYHIRGVRHIIFYQLPFYAQFYSEICNWTKWSSVDESKLRDEDDENNVQNRPTCTILYSKYDSYRLANVLGKDRVPVLLNSDKKVYLVEPII</sequence>
<dbReference type="Proteomes" id="UP000887565">
    <property type="component" value="Unplaced"/>
</dbReference>
<dbReference type="AlphaFoldDB" id="A0A915JP67"/>
<dbReference type="WBParaSite" id="nRc.2.0.1.t28000-RA">
    <property type="protein sequence ID" value="nRc.2.0.1.t28000-RA"/>
    <property type="gene ID" value="nRc.2.0.1.g28000"/>
</dbReference>
<keyword evidence="3" id="KW-0539">Nucleus</keyword>
<dbReference type="Pfam" id="PF22916">
    <property type="entry name" value="UTP25_NTPase-like"/>
    <property type="match status" value="1"/>
</dbReference>
<dbReference type="GO" id="GO:0000462">
    <property type="term" value="P:maturation of SSU-rRNA from tricistronic rRNA transcript (SSU-rRNA, 5.8S rRNA, LSU-rRNA)"/>
    <property type="evidence" value="ECO:0007669"/>
    <property type="project" value="TreeGrafter"/>
</dbReference>
<dbReference type="InterPro" id="IPR010678">
    <property type="entry name" value="UTP25"/>
</dbReference>
<dbReference type="GO" id="GO:0034511">
    <property type="term" value="F:U3 snoRNA binding"/>
    <property type="evidence" value="ECO:0007669"/>
    <property type="project" value="InterPro"/>
</dbReference>
<evidence type="ECO:0000313" key="7">
    <source>
        <dbReference type="Proteomes" id="UP000887565"/>
    </source>
</evidence>
<protein>
    <submittedName>
        <fullName evidence="8">Digestive organ expansion factor-like protein</fullName>
    </submittedName>
</protein>
<feature type="domain" description="UTP25 C-terminal" evidence="5">
    <location>
        <begin position="412"/>
        <end position="610"/>
    </location>
</feature>
<feature type="region of interest" description="Disordered" evidence="4">
    <location>
        <begin position="152"/>
        <end position="174"/>
    </location>
</feature>
<dbReference type="OMA" id="QDRGDTF"/>
<accession>A0A915JP67</accession>